<feature type="DNA-binding region" description="H-T-H motif" evidence="2">
    <location>
        <begin position="29"/>
        <end position="48"/>
    </location>
</feature>
<dbReference type="Proteomes" id="UP000237749">
    <property type="component" value="Unassembled WGS sequence"/>
</dbReference>
<feature type="domain" description="HTH tetR-type" evidence="3">
    <location>
        <begin position="6"/>
        <end position="66"/>
    </location>
</feature>
<dbReference type="Gene3D" id="1.10.357.10">
    <property type="entry name" value="Tetracycline Repressor, domain 2"/>
    <property type="match status" value="1"/>
</dbReference>
<dbReference type="AlphaFoldDB" id="A0A2S6HYR6"/>
<organism evidence="4 5">
    <name type="scientific">Lacrimispora xylanisolvens</name>
    <dbReference type="NCBI Taxonomy" id="384636"/>
    <lineage>
        <taxon>Bacteria</taxon>
        <taxon>Bacillati</taxon>
        <taxon>Bacillota</taxon>
        <taxon>Clostridia</taxon>
        <taxon>Lachnospirales</taxon>
        <taxon>Lachnospiraceae</taxon>
        <taxon>Lacrimispora</taxon>
    </lineage>
</organism>
<reference evidence="4 5" key="1">
    <citation type="submission" date="2018-02" db="EMBL/GenBank/DDBJ databases">
        <title>Genomic Encyclopedia of Archaeal and Bacterial Type Strains, Phase II (KMG-II): from individual species to whole genera.</title>
        <authorList>
            <person name="Goeker M."/>
        </authorList>
    </citation>
    <scope>NUCLEOTIDE SEQUENCE [LARGE SCALE GENOMIC DNA]</scope>
    <source>
        <strain evidence="4 5">DSM 3808</strain>
    </source>
</reference>
<keyword evidence="5" id="KW-1185">Reference proteome</keyword>
<dbReference type="GO" id="GO:0003677">
    <property type="term" value="F:DNA binding"/>
    <property type="evidence" value="ECO:0007669"/>
    <property type="project" value="UniProtKB-UniRule"/>
</dbReference>
<dbReference type="OrthoDB" id="9810250at2"/>
<dbReference type="EMBL" id="PTJA01000001">
    <property type="protein sequence ID" value="PPK83294.1"/>
    <property type="molecule type" value="Genomic_DNA"/>
</dbReference>
<evidence type="ECO:0000259" key="3">
    <source>
        <dbReference type="PROSITE" id="PS50977"/>
    </source>
</evidence>
<dbReference type="PANTHER" id="PTHR43479:SF7">
    <property type="entry name" value="TETR-FAMILY TRANSCRIPTIONAL REGULATOR"/>
    <property type="match status" value="1"/>
</dbReference>
<sequence length="192" mass="22758">MDLRIQKTYMALTSTFYELLEEKRFEDITVNELCDRAMVRRATFYKHFGDKYEFFTFIIREIQGEFDKEITGSLDTDMPIDFYITIVHRVIIFLTERERLIQSVLKSECFPSLLRILSEQVEFDILQKLKENAEKGYRLIADPEVMAHFFTGAILETLQWWLTHKKSISLESVERQIVDMMKAVYLSANADI</sequence>
<dbReference type="InterPro" id="IPR001647">
    <property type="entry name" value="HTH_TetR"/>
</dbReference>
<dbReference type="InterPro" id="IPR009057">
    <property type="entry name" value="Homeodomain-like_sf"/>
</dbReference>
<accession>A0A2S6HYR6</accession>
<gene>
    <name evidence="4" type="ORF">BXY41_101357</name>
</gene>
<proteinExistence type="predicted"/>
<dbReference type="InterPro" id="IPR050624">
    <property type="entry name" value="HTH-type_Tx_Regulator"/>
</dbReference>
<dbReference type="InterPro" id="IPR039532">
    <property type="entry name" value="TetR_C_Firmicutes"/>
</dbReference>
<comment type="caution">
    <text evidence="4">The sequence shown here is derived from an EMBL/GenBank/DDBJ whole genome shotgun (WGS) entry which is preliminary data.</text>
</comment>
<evidence type="ECO:0000313" key="4">
    <source>
        <dbReference type="EMBL" id="PPK83294.1"/>
    </source>
</evidence>
<name>A0A2S6HYR6_9FIRM</name>
<dbReference type="RefSeq" id="WP_104433948.1">
    <property type="nucleotide sequence ID" value="NZ_PTJA01000001.1"/>
</dbReference>
<evidence type="ECO:0000256" key="1">
    <source>
        <dbReference type="ARBA" id="ARBA00023125"/>
    </source>
</evidence>
<dbReference type="PANTHER" id="PTHR43479">
    <property type="entry name" value="ACREF/ENVCD OPERON REPRESSOR-RELATED"/>
    <property type="match status" value="1"/>
</dbReference>
<protein>
    <submittedName>
        <fullName evidence="4">TetR family transcriptional regulator</fullName>
    </submittedName>
</protein>
<keyword evidence="1 2" id="KW-0238">DNA-binding</keyword>
<evidence type="ECO:0000313" key="5">
    <source>
        <dbReference type="Proteomes" id="UP000237749"/>
    </source>
</evidence>
<evidence type="ECO:0000256" key="2">
    <source>
        <dbReference type="PROSITE-ProRule" id="PRU00335"/>
    </source>
</evidence>
<dbReference type="SUPFAM" id="SSF46689">
    <property type="entry name" value="Homeodomain-like"/>
    <property type="match status" value="1"/>
</dbReference>
<dbReference type="PROSITE" id="PS50977">
    <property type="entry name" value="HTH_TETR_2"/>
    <property type="match status" value="1"/>
</dbReference>
<dbReference type="Pfam" id="PF00440">
    <property type="entry name" value="TetR_N"/>
    <property type="match status" value="1"/>
</dbReference>
<dbReference type="Pfam" id="PF14278">
    <property type="entry name" value="TetR_C_8"/>
    <property type="match status" value="1"/>
</dbReference>